<keyword evidence="8" id="KW-1185">Reference proteome</keyword>
<dbReference type="InterPro" id="IPR006224">
    <property type="entry name" value="PsdUridine_synth_RluA-like_CS"/>
</dbReference>
<dbReference type="NCBIfam" id="TIGR00005">
    <property type="entry name" value="rluA_subfam"/>
    <property type="match status" value="1"/>
</dbReference>
<gene>
    <name evidence="7" type="ORF">H0267_01150</name>
</gene>
<dbReference type="PANTHER" id="PTHR21600:SF35">
    <property type="entry name" value="PSEUDOURIDINE SYNTHASE"/>
    <property type="match status" value="1"/>
</dbReference>
<evidence type="ECO:0000256" key="1">
    <source>
        <dbReference type="ARBA" id="ARBA00000073"/>
    </source>
</evidence>
<comment type="caution">
    <text evidence="7">The sequence shown here is derived from an EMBL/GenBank/DDBJ whole genome shotgun (WGS) entry which is preliminary data.</text>
</comment>
<keyword evidence="4" id="KW-0694">RNA-binding</keyword>
<dbReference type="RefSeq" id="WP_197315451.1">
    <property type="nucleotide sequence ID" value="NZ_JADZSC010000001.1"/>
</dbReference>
<dbReference type="GO" id="GO:0000455">
    <property type="term" value="P:enzyme-directed rRNA pseudouridine synthesis"/>
    <property type="evidence" value="ECO:0007669"/>
    <property type="project" value="TreeGrafter"/>
</dbReference>
<evidence type="ECO:0000256" key="2">
    <source>
        <dbReference type="ARBA" id="ARBA00010876"/>
    </source>
</evidence>
<dbReference type="PANTHER" id="PTHR21600">
    <property type="entry name" value="MITOCHONDRIAL RNA PSEUDOURIDINE SYNTHASE"/>
    <property type="match status" value="1"/>
</dbReference>
<evidence type="ECO:0000313" key="8">
    <source>
        <dbReference type="Proteomes" id="UP000614490"/>
    </source>
</evidence>
<dbReference type="Pfam" id="PF00849">
    <property type="entry name" value="PseudoU_synth_2"/>
    <property type="match status" value="1"/>
</dbReference>
<organism evidence="7 8">
    <name type="scientific">Halobacillus yeomjeoni</name>
    <dbReference type="NCBI Taxonomy" id="311194"/>
    <lineage>
        <taxon>Bacteria</taxon>
        <taxon>Bacillati</taxon>
        <taxon>Bacillota</taxon>
        <taxon>Bacilli</taxon>
        <taxon>Bacillales</taxon>
        <taxon>Bacillaceae</taxon>
        <taxon>Halobacillus</taxon>
    </lineage>
</organism>
<comment type="function">
    <text evidence="5">Responsible for synthesis of pseudouridine from uracil.</text>
</comment>
<dbReference type="InterPro" id="IPR006145">
    <property type="entry name" value="PsdUridine_synth_RsuA/RluA"/>
</dbReference>
<dbReference type="InterPro" id="IPR006225">
    <property type="entry name" value="PsdUridine_synth_RluC/D"/>
</dbReference>
<proteinExistence type="inferred from homology"/>
<dbReference type="GO" id="GO:0009982">
    <property type="term" value="F:pseudouridine synthase activity"/>
    <property type="evidence" value="ECO:0007669"/>
    <property type="project" value="InterPro"/>
</dbReference>
<comment type="catalytic activity">
    <reaction evidence="1 5">
        <text>a uridine in RNA = a pseudouridine in RNA</text>
        <dbReference type="Rhea" id="RHEA:48348"/>
        <dbReference type="Rhea" id="RHEA-COMP:12068"/>
        <dbReference type="Rhea" id="RHEA-COMP:12069"/>
        <dbReference type="ChEBI" id="CHEBI:65314"/>
        <dbReference type="ChEBI" id="CHEBI:65315"/>
    </reaction>
</comment>
<dbReference type="EMBL" id="JADZSC010000001">
    <property type="protein sequence ID" value="MBH0228805.1"/>
    <property type="molecule type" value="Genomic_DNA"/>
</dbReference>
<dbReference type="Proteomes" id="UP000614490">
    <property type="component" value="Unassembled WGS sequence"/>
</dbReference>
<feature type="domain" description="Pseudouridine synthase RsuA/RluA-like" evidence="6">
    <location>
        <begin position="87"/>
        <end position="236"/>
    </location>
</feature>
<evidence type="ECO:0000256" key="4">
    <source>
        <dbReference type="PROSITE-ProRule" id="PRU00182"/>
    </source>
</evidence>
<dbReference type="Gene3D" id="3.30.2350.10">
    <property type="entry name" value="Pseudouridine synthase"/>
    <property type="match status" value="1"/>
</dbReference>
<evidence type="ECO:0000256" key="3">
    <source>
        <dbReference type="PIRSR" id="PIRSR606225-1"/>
    </source>
</evidence>
<protein>
    <recommendedName>
        <fullName evidence="5">Pseudouridine synthase</fullName>
        <ecNumber evidence="5">5.4.99.-</ecNumber>
    </recommendedName>
</protein>
<comment type="similarity">
    <text evidence="2 5">Belongs to the pseudouridine synthase RluA family.</text>
</comment>
<dbReference type="PROSITE" id="PS50889">
    <property type="entry name" value="S4"/>
    <property type="match status" value="1"/>
</dbReference>
<dbReference type="AlphaFoldDB" id="A0A931HSI7"/>
<evidence type="ECO:0000313" key="7">
    <source>
        <dbReference type="EMBL" id="MBH0228805.1"/>
    </source>
</evidence>
<sequence>MKKVWHVSNEREGRSIKEFLLKEAQFSRQIFKLVKKNGQVTVNGEEVELWKPLKSGDEVTVFFPLEERGSYIKPEAGPLSIVYEDEDLLVIDKPSDIAVIPSIDKSQPCIANRILHHYDKQGISSTVHIVTRLDRNTSGLMVIAKHAYGHMLLTRKEKLIDRHYKALVQGFLEFESGTIEEPISRVEGSIIRRTVSEIGKPSKTLYEVEERYSDCTLVRLQLMTGRTHQIRVHMAHIGHPLIGDTLYGGVEAAELSGQALHCAYLKLIHPWTKEELTFTSDPPAIWEKYK</sequence>
<accession>A0A931HSI7</accession>
<dbReference type="SUPFAM" id="SSF55120">
    <property type="entry name" value="Pseudouridine synthase"/>
    <property type="match status" value="1"/>
</dbReference>
<dbReference type="PROSITE" id="PS01129">
    <property type="entry name" value="PSI_RLU"/>
    <property type="match status" value="1"/>
</dbReference>
<evidence type="ECO:0000259" key="6">
    <source>
        <dbReference type="Pfam" id="PF00849"/>
    </source>
</evidence>
<evidence type="ECO:0000256" key="5">
    <source>
        <dbReference type="RuleBase" id="RU362028"/>
    </source>
</evidence>
<dbReference type="CDD" id="cd00165">
    <property type="entry name" value="S4"/>
    <property type="match status" value="1"/>
</dbReference>
<dbReference type="CDD" id="cd02869">
    <property type="entry name" value="PseudoU_synth_RluA_like"/>
    <property type="match status" value="1"/>
</dbReference>
<dbReference type="InterPro" id="IPR050188">
    <property type="entry name" value="RluA_PseudoU_synthase"/>
</dbReference>
<dbReference type="GO" id="GO:0003723">
    <property type="term" value="F:RNA binding"/>
    <property type="evidence" value="ECO:0007669"/>
    <property type="project" value="UniProtKB-KW"/>
</dbReference>
<feature type="active site" evidence="3">
    <location>
        <position position="134"/>
    </location>
</feature>
<name>A0A931HSI7_9BACI</name>
<dbReference type="EC" id="5.4.99.-" evidence="5"/>
<dbReference type="GO" id="GO:0140098">
    <property type="term" value="F:catalytic activity, acting on RNA"/>
    <property type="evidence" value="ECO:0007669"/>
    <property type="project" value="UniProtKB-ARBA"/>
</dbReference>
<keyword evidence="5" id="KW-0413">Isomerase</keyword>
<reference evidence="7 8" key="1">
    <citation type="journal article" date="2005" name="Int. J. Syst. Evol. Microbiol.">
        <title>Halobacillus yeomjeoni sp. nov., isolated from a marine solar saltern in Korea.</title>
        <authorList>
            <person name="Yoon J.H."/>
            <person name="Kang S.J."/>
            <person name="Lee C.H."/>
            <person name="Oh H.W."/>
            <person name="Oh T.K."/>
        </authorList>
    </citation>
    <scope>NUCLEOTIDE SEQUENCE [LARGE SCALE GENOMIC DNA]</scope>
    <source>
        <strain evidence="7 8">KCTC 3957</strain>
    </source>
</reference>
<dbReference type="InterPro" id="IPR020103">
    <property type="entry name" value="PsdUridine_synth_cat_dom_sf"/>
</dbReference>